<dbReference type="EMBL" id="VZCW01000091">
    <property type="protein sequence ID" value="MQN12031.1"/>
    <property type="molecule type" value="Genomic_DNA"/>
</dbReference>
<accession>A0A5P0WPD2</accession>
<evidence type="ECO:0000313" key="6">
    <source>
        <dbReference type="Proteomes" id="UP000477980"/>
    </source>
</evidence>
<proteinExistence type="predicted"/>
<protein>
    <submittedName>
        <fullName evidence="3">Cell division topological specificity factor</fullName>
    </submittedName>
</protein>
<dbReference type="AlphaFoldDB" id="A0A5P0WPD2"/>
<dbReference type="EMBL" id="VZBP01000063">
    <property type="protein sequence ID" value="MQO09119.1"/>
    <property type="molecule type" value="Genomic_DNA"/>
</dbReference>
<evidence type="ECO:0000313" key="1">
    <source>
        <dbReference type="EMBL" id="MQN12031.1"/>
    </source>
</evidence>
<dbReference type="RefSeq" id="WP_117661773.1">
    <property type="nucleotide sequence ID" value="NZ_CABOGV010000004.1"/>
</dbReference>
<dbReference type="GO" id="GO:0051301">
    <property type="term" value="P:cell division"/>
    <property type="evidence" value="ECO:0007669"/>
    <property type="project" value="UniProtKB-KW"/>
</dbReference>
<dbReference type="OrthoDB" id="1050970at2"/>
<evidence type="ECO:0000313" key="3">
    <source>
        <dbReference type="EMBL" id="MQP14708.1"/>
    </source>
</evidence>
<dbReference type="Proteomes" id="UP000442105">
    <property type="component" value="Unassembled WGS sequence"/>
</dbReference>
<dbReference type="Proteomes" id="UP000477980">
    <property type="component" value="Unassembled WGS sequence"/>
</dbReference>
<evidence type="ECO:0000313" key="4">
    <source>
        <dbReference type="Proteomes" id="UP000405805"/>
    </source>
</evidence>
<keyword evidence="3" id="KW-0131">Cell cycle</keyword>
<name>A0A5P0WPD2_9BACT</name>
<organism evidence="3 6">
    <name type="scientific">Segatella copri</name>
    <dbReference type="NCBI Taxonomy" id="165179"/>
    <lineage>
        <taxon>Bacteria</taxon>
        <taxon>Pseudomonadati</taxon>
        <taxon>Bacteroidota</taxon>
        <taxon>Bacteroidia</taxon>
        <taxon>Bacteroidales</taxon>
        <taxon>Prevotellaceae</taxon>
        <taxon>Segatella</taxon>
    </lineage>
</organism>
<sequence length="101" mass="11395">MYIKVQISDEVYKALVASGKRKRGSIALVGPKEGNFNAFSSGKVRTKPRKFVKLPHGVASVDEDYVRLHLNINRQETDIEPAEAIRCESEDASEFIFNNRL</sequence>
<dbReference type="Proteomes" id="UP000405805">
    <property type="component" value="Unassembled WGS sequence"/>
</dbReference>
<keyword evidence="3" id="KW-0132">Cell division</keyword>
<comment type="caution">
    <text evidence="3">The sequence shown here is derived from an EMBL/GenBank/DDBJ whole genome shotgun (WGS) entry which is preliminary data.</text>
</comment>
<reference evidence="4 5" key="1">
    <citation type="submission" date="2019-09" db="EMBL/GenBank/DDBJ databases">
        <title>Distinct polysaccharide growth profiles of human intestinal Prevotella copri isolates.</title>
        <authorList>
            <person name="Fehlner-Peach H."/>
            <person name="Magnabosco C."/>
            <person name="Raghavan V."/>
            <person name="Scher J.U."/>
            <person name="Tett A."/>
            <person name="Cox L.M."/>
            <person name="Gottsegen C."/>
            <person name="Watters A."/>
            <person name="Wiltshire- Gordon J.D."/>
            <person name="Segata N."/>
            <person name="Bonneau R."/>
            <person name="Littman D.R."/>
        </authorList>
    </citation>
    <scope>NUCLEOTIDE SEQUENCE [LARGE SCALE GENOMIC DNA]</scope>
    <source>
        <strain evidence="4">iA624</strain>
        <strain evidence="2">IA624</strain>
        <strain evidence="6">iAA917</strain>
        <strain evidence="3">IAA917</strain>
        <strain evidence="1">IAQ1179</strain>
        <strain evidence="5">iAQ1179</strain>
    </source>
</reference>
<evidence type="ECO:0000313" key="2">
    <source>
        <dbReference type="EMBL" id="MQO09119.1"/>
    </source>
</evidence>
<gene>
    <name evidence="3" type="ORF">F7D25_09880</name>
    <name evidence="2" type="ORF">F7D57_05145</name>
    <name evidence="1" type="ORF">F7D95_04165</name>
</gene>
<evidence type="ECO:0000313" key="5">
    <source>
        <dbReference type="Proteomes" id="UP000442105"/>
    </source>
</evidence>
<dbReference type="EMBL" id="VZAH01000094">
    <property type="protein sequence ID" value="MQP14708.1"/>
    <property type="molecule type" value="Genomic_DNA"/>
</dbReference>